<keyword evidence="5" id="KW-0418">Kinase</keyword>
<proteinExistence type="predicted"/>
<dbReference type="Gene3D" id="1.10.510.10">
    <property type="entry name" value="Transferase(Phosphotransferase) domain 1"/>
    <property type="match status" value="1"/>
</dbReference>
<keyword evidence="2" id="KW-0723">Serine/threonine-protein kinase</keyword>
<keyword evidence="3" id="KW-0808">Transferase</keyword>
<feature type="region of interest" description="Disordered" evidence="7">
    <location>
        <begin position="50"/>
        <end position="151"/>
    </location>
</feature>
<feature type="region of interest" description="Disordered" evidence="7">
    <location>
        <begin position="1143"/>
        <end position="1165"/>
    </location>
</feature>
<dbReference type="InterPro" id="IPR047738">
    <property type="entry name" value="SAV_2336-like_N"/>
</dbReference>
<evidence type="ECO:0000313" key="9">
    <source>
        <dbReference type="EMBL" id="MDH2389449.1"/>
    </source>
</evidence>
<evidence type="ECO:0000256" key="4">
    <source>
        <dbReference type="ARBA" id="ARBA00022741"/>
    </source>
</evidence>
<evidence type="ECO:0000256" key="2">
    <source>
        <dbReference type="ARBA" id="ARBA00022527"/>
    </source>
</evidence>
<evidence type="ECO:0000256" key="7">
    <source>
        <dbReference type="SAM" id="MobiDB-lite"/>
    </source>
</evidence>
<feature type="domain" description="Protein kinase" evidence="8">
    <location>
        <begin position="571"/>
        <end position="817"/>
    </location>
</feature>
<gene>
    <name evidence="9" type="ORF">QCN29_11715</name>
</gene>
<reference evidence="9 10" key="1">
    <citation type="submission" date="2023-04" db="EMBL/GenBank/DDBJ databases">
        <title>Streptomyces chengmaiensis sp. nov. isolated from the stem of mangrove plant in Hainan.</title>
        <authorList>
            <person name="Huang X."/>
            <person name="Zhou S."/>
            <person name="Chu X."/>
            <person name="Xie Y."/>
            <person name="Lin Y."/>
        </authorList>
    </citation>
    <scope>NUCLEOTIDE SEQUENCE [LARGE SCALE GENOMIC DNA]</scope>
    <source>
        <strain evidence="9 10">HNM0663</strain>
    </source>
</reference>
<dbReference type="EMBL" id="JARWBG010000010">
    <property type="protein sequence ID" value="MDH2389449.1"/>
    <property type="molecule type" value="Genomic_DNA"/>
</dbReference>
<keyword evidence="4" id="KW-0547">Nucleotide-binding</keyword>
<evidence type="ECO:0000256" key="5">
    <source>
        <dbReference type="ARBA" id="ARBA00022777"/>
    </source>
</evidence>
<evidence type="ECO:0000313" key="10">
    <source>
        <dbReference type="Proteomes" id="UP001223144"/>
    </source>
</evidence>
<feature type="compositionally biased region" description="Gly residues" evidence="7">
    <location>
        <begin position="135"/>
        <end position="144"/>
    </location>
</feature>
<feature type="compositionally biased region" description="Acidic residues" evidence="7">
    <location>
        <begin position="122"/>
        <end position="134"/>
    </location>
</feature>
<dbReference type="SMART" id="SM00220">
    <property type="entry name" value="S_TKc"/>
    <property type="match status" value="1"/>
</dbReference>
<dbReference type="PANTHER" id="PTHR43289">
    <property type="entry name" value="MITOGEN-ACTIVATED PROTEIN KINASE KINASE KINASE 20-RELATED"/>
    <property type="match status" value="1"/>
</dbReference>
<keyword evidence="6" id="KW-0067">ATP-binding</keyword>
<protein>
    <recommendedName>
        <fullName evidence="1">non-specific serine/threonine protein kinase</fullName>
        <ecNumber evidence="1">2.7.11.1</ecNumber>
    </recommendedName>
</protein>
<dbReference type="RefSeq" id="WP_279927795.1">
    <property type="nucleotide sequence ID" value="NZ_JARWBG010000010.1"/>
</dbReference>
<keyword evidence="10" id="KW-1185">Reference proteome</keyword>
<organism evidence="9 10">
    <name type="scientific">Streptomyces chengmaiensis</name>
    <dbReference type="NCBI Taxonomy" id="3040919"/>
    <lineage>
        <taxon>Bacteria</taxon>
        <taxon>Bacillati</taxon>
        <taxon>Actinomycetota</taxon>
        <taxon>Actinomycetes</taxon>
        <taxon>Kitasatosporales</taxon>
        <taxon>Streptomycetaceae</taxon>
        <taxon>Streptomyces</taxon>
    </lineage>
</organism>
<accession>A0ABT6HNH4</accession>
<dbReference type="EC" id="2.7.11.1" evidence="1"/>
<dbReference type="SUPFAM" id="SSF56112">
    <property type="entry name" value="Protein kinase-like (PK-like)"/>
    <property type="match status" value="1"/>
</dbReference>
<evidence type="ECO:0000259" key="8">
    <source>
        <dbReference type="PROSITE" id="PS50011"/>
    </source>
</evidence>
<evidence type="ECO:0000256" key="6">
    <source>
        <dbReference type="ARBA" id="ARBA00022840"/>
    </source>
</evidence>
<dbReference type="Pfam" id="PF00069">
    <property type="entry name" value="Pkinase"/>
    <property type="match status" value="1"/>
</dbReference>
<evidence type="ECO:0000256" key="3">
    <source>
        <dbReference type="ARBA" id="ARBA00022679"/>
    </source>
</evidence>
<dbReference type="PROSITE" id="PS50011">
    <property type="entry name" value="PROTEIN_KINASE_DOM"/>
    <property type="match status" value="1"/>
</dbReference>
<comment type="caution">
    <text evidence="9">The sequence shown here is derived from an EMBL/GenBank/DDBJ whole genome shotgun (WGS) entry which is preliminary data.</text>
</comment>
<dbReference type="InterPro" id="IPR011009">
    <property type="entry name" value="Kinase-like_dom_sf"/>
</dbReference>
<evidence type="ECO:0000256" key="1">
    <source>
        <dbReference type="ARBA" id="ARBA00012513"/>
    </source>
</evidence>
<name>A0ABT6HNH4_9ACTN</name>
<dbReference type="InterPro" id="IPR000719">
    <property type="entry name" value="Prot_kinase_dom"/>
</dbReference>
<feature type="compositionally biased region" description="Low complexity" evidence="7">
    <location>
        <begin position="103"/>
        <end position="115"/>
    </location>
</feature>
<dbReference type="Gene3D" id="3.30.200.20">
    <property type="entry name" value="Phosphorylase Kinase, domain 1"/>
    <property type="match status" value="1"/>
</dbReference>
<feature type="compositionally biased region" description="Basic and acidic residues" evidence="7">
    <location>
        <begin position="50"/>
        <end position="62"/>
    </location>
</feature>
<dbReference type="PANTHER" id="PTHR43289:SF6">
    <property type="entry name" value="SERINE_THREONINE-PROTEIN KINASE NEKL-3"/>
    <property type="match status" value="1"/>
</dbReference>
<sequence length="1165" mass="124335">MTDAPGEGGARAVGAVDAVGTLAGLLHRASGASPTGRELAEVLWLARHMDSGDAPPDHREPRPGAGVRPAARARRNARPLGEDPAPPSTTPERVPLHAPPAAAPAAVPGAPATAPIRTADDGAGDGDGDGDGDGAGDGGGGGGWESLLAPAPPMLPRRLALQRALRPLRRRVRSAHGWELDAEGTAHRIAALDAPRALWLPVLRAKRERWLHLRFVFDTGPTMTMWRPLLRELRRAFAQTGAFRTVDTVRVGPDGAAPRVGWQAGRTAVLVLSDCMGPQWREGEAGERWYGSLRDWADRYPVAVVQPLPERLWRQTAFAPAAGEFSSAGPGAPGAALAFLPYASGLDAVRGAGPPLVPVLEPSPRWLGHWARLVGAPSGAKVPGAAAVAAPPPEEMHRASAVAADALDAEGLVRRFHALASPQAFRLAAHLAVGEAQLPVMRLVQAAIDPQPQPQHLAEVVLSGLLTATGPAGSGAYGFRSGVRELLLGMLPRSALAATAQLLGDVGHRLDALAGTAPGEFRALVAARQGSLTTAGGRFALVSRESLGLLRGAEPETDGEAEPETLFEGRYALSRLSAAAGNAEVWRGHDRVLDRPVTVKIYTFDARVMPERWRGIVADFVTSAGEAARMTAQAVPQLAAVFHGFEDRGRCVLVTEPVDGPTLRQRLGNSPRGLAPELILEWGRELLIGLEALHAEGLTHGDLNLDNVMVPPGGGPVLSDYGLTWPPVLGDAPRYVAPEHMAAPAATPEGDLYALGRVLYEAATGYEERLLRLTAVEDPRLREAISYLAHPEPSVRSVGADLLRGTPAPPSHDAPSFTYRVLGSPLVWSAETALHVPSGYRPVLACLLLARGQPLRLDRLRDLADQEGVELEDVLEGLQRQGHRLEIGDSSCALPVEGGNLDLNLLYRHDENARAALAADDPVEALAAYEAGIACWGDTPLMHVPGEWAAGQRRSLLEMKRTRRQRRDELRRSLEADESFWLTIELATLPNTAADDLERSARLLYAAARTLLPSLPPTRTHWFGAAPAHLLRLRLPVDHSLPDVARWALEELPQRMAVGMPTGAVPALFRVMVMRWDSRRVDLVPPHVAIPPRGLTFAFGVPKAVYEELTPGQRQGFRLVRPGISSPVEHLNGRFKVVEVELPARPAPPSPGDPGWAGPLTGDEG</sequence>
<dbReference type="NCBIfam" id="NF041121">
    <property type="entry name" value="SAV_2336_NTERM"/>
    <property type="match status" value="1"/>
</dbReference>
<dbReference type="Proteomes" id="UP001223144">
    <property type="component" value="Unassembled WGS sequence"/>
</dbReference>